<dbReference type="InterPro" id="IPR059181">
    <property type="entry name" value="RWDD2A-B_C"/>
</dbReference>
<dbReference type="CDD" id="cd24163">
    <property type="entry name" value="RWDD2_C"/>
    <property type="match status" value="1"/>
</dbReference>
<organism evidence="1 2">
    <name type="scientific">Trichosporon asahii var. asahii (strain ATCC 90039 / CBS 2479 / JCM 2466 / KCTC 7840 / NBRC 103889/ NCYC 2677 / UAMH 7654)</name>
    <name type="common">Yeast</name>
    <dbReference type="NCBI Taxonomy" id="1186058"/>
    <lineage>
        <taxon>Eukaryota</taxon>
        <taxon>Fungi</taxon>
        <taxon>Dikarya</taxon>
        <taxon>Basidiomycota</taxon>
        <taxon>Agaricomycotina</taxon>
        <taxon>Tremellomycetes</taxon>
        <taxon>Trichosporonales</taxon>
        <taxon>Trichosporonaceae</taxon>
        <taxon>Trichosporon</taxon>
    </lineage>
</organism>
<proteinExistence type="predicted"/>
<name>J6F1H0_TRIAS</name>
<dbReference type="EMBL" id="ALBS01000182">
    <property type="protein sequence ID" value="EJT48987.1"/>
    <property type="molecule type" value="Genomic_DNA"/>
</dbReference>
<reference evidence="1 2" key="1">
    <citation type="journal article" date="2012" name="Eukaryot. Cell">
        <title>Draft genome sequence of CBS 2479, the standard type strain of Trichosporon asahii.</title>
        <authorList>
            <person name="Yang R.Y."/>
            <person name="Li H.T."/>
            <person name="Zhu H."/>
            <person name="Zhou G.P."/>
            <person name="Wang M."/>
            <person name="Wang L."/>
        </authorList>
    </citation>
    <scope>NUCLEOTIDE SEQUENCE [LARGE SCALE GENOMIC DNA]</scope>
    <source>
        <strain evidence="2">ATCC 90039 / CBS 2479 / JCM 2466 / KCTC 7840 / NCYC 2677 / UAMH 7654</strain>
    </source>
</reference>
<gene>
    <name evidence="1" type="ORF">A1Q1_01898</name>
</gene>
<dbReference type="PANTHER" id="PTHR15955:SF8">
    <property type="entry name" value="RWD DOMAIN-CONTAINING PROTEIN 2B-RELATED"/>
    <property type="match status" value="1"/>
</dbReference>
<protein>
    <submittedName>
        <fullName evidence="1">Uncharacterized protein</fullName>
    </submittedName>
</protein>
<evidence type="ECO:0000313" key="2">
    <source>
        <dbReference type="Proteomes" id="UP000002748"/>
    </source>
</evidence>
<accession>J6F1H0</accession>
<comment type="caution">
    <text evidence="1">The sequence shown here is derived from an EMBL/GenBank/DDBJ whole genome shotgun (WGS) entry which is preliminary data.</text>
</comment>
<dbReference type="KEGG" id="tasa:A1Q1_01898"/>
<dbReference type="PANTHER" id="PTHR15955">
    <property type="entry name" value="RWD DOMAIN CONTAINING PROTEIN 2"/>
    <property type="match status" value="1"/>
</dbReference>
<dbReference type="GeneID" id="25985412"/>
<dbReference type="VEuPathDB" id="FungiDB:A1Q1_01898"/>
<dbReference type="InterPro" id="IPR017359">
    <property type="entry name" value="Phi-like"/>
</dbReference>
<dbReference type="HOGENOM" id="CLU_953298_0_0_1"/>
<dbReference type="Proteomes" id="UP000002748">
    <property type="component" value="Unassembled WGS sequence"/>
</dbReference>
<dbReference type="AlphaFoldDB" id="J6F1H0"/>
<sequence length="260" mass="28789">MSESLDIELELLASSLLPSEALEGAETPGWESESPQTSSAWPREFAIANADSGRRLVACVRKGYPALSAVDVQLKGGDLGRDAAHRSEERIQNLLREHWTEDDDSNSETTAVAENAARNNEGGHADEPHHALLTSHHLLSKTKRKDFSALSSQLSLTGFSKVGHPGIYYAMGTESNLKEWLKEVKSWNWLNLRVRVGLEPIPLEYEERSTVQDESRGKEDGARGGLGRGNWVELEKISDALTWMRDRGREEMLTEIGIGA</sequence>
<evidence type="ECO:0000313" key="1">
    <source>
        <dbReference type="EMBL" id="EJT48987.1"/>
    </source>
</evidence>
<dbReference type="RefSeq" id="XP_014180381.1">
    <property type="nucleotide sequence ID" value="XM_014324906.1"/>
</dbReference>
<dbReference type="OrthoDB" id="432412at2759"/>